<protein>
    <submittedName>
        <fullName evidence="1">Uncharacterized protein</fullName>
    </submittedName>
</protein>
<dbReference type="EMBL" id="CP060716">
    <property type="protein sequence ID" value="QNN62720.1"/>
    <property type="molecule type" value="Genomic_DNA"/>
</dbReference>
<keyword evidence="2" id="KW-1185">Reference proteome</keyword>
<dbReference type="AlphaFoldDB" id="A0A7G9S4E5"/>
<proteinExistence type="predicted"/>
<organism evidence="1 2">
    <name type="scientific">Leucobacter denitrificans</name>
    <dbReference type="NCBI Taxonomy" id="683042"/>
    <lineage>
        <taxon>Bacteria</taxon>
        <taxon>Bacillati</taxon>
        <taxon>Actinomycetota</taxon>
        <taxon>Actinomycetes</taxon>
        <taxon>Micrococcales</taxon>
        <taxon>Microbacteriaceae</taxon>
        <taxon>Leucobacter</taxon>
    </lineage>
</organism>
<evidence type="ECO:0000313" key="1">
    <source>
        <dbReference type="EMBL" id="QNN62720.1"/>
    </source>
</evidence>
<reference evidence="1 2" key="1">
    <citation type="submission" date="2020-08" db="EMBL/GenBank/DDBJ databases">
        <title>Genome sequence of Leucobacter denitrificans KACC 14055T.</title>
        <authorList>
            <person name="Hyun D.-W."/>
            <person name="Bae J.-W."/>
        </authorList>
    </citation>
    <scope>NUCLEOTIDE SEQUENCE [LARGE SCALE GENOMIC DNA]</scope>
    <source>
        <strain evidence="1 2">KACC 14055</strain>
    </source>
</reference>
<sequence length="138" mass="15561">MAEQALSVKTGRCEQTVRELWGMLLEFPGLIQKSRRVEDLLLACLYVLSVDGDIARKVTIDDDGVLTLITSDRGNDRITFVTNSVRAFVVQLAYRALNGRADFYPGPKRDVPPGDLQNLSLSEWEQWRAELLSPEVDH</sequence>
<name>A0A7G9S4E5_9MICO</name>
<evidence type="ECO:0000313" key="2">
    <source>
        <dbReference type="Proteomes" id="UP000515934"/>
    </source>
</evidence>
<dbReference type="Proteomes" id="UP000515934">
    <property type="component" value="Chromosome"/>
</dbReference>
<dbReference type="KEGG" id="ldn:H9L06_10940"/>
<accession>A0A7G9S4E5</accession>
<dbReference type="RefSeq" id="WP_187555190.1">
    <property type="nucleotide sequence ID" value="NZ_CP060716.1"/>
</dbReference>
<gene>
    <name evidence="1" type="ORF">H9L06_10940</name>
</gene>